<dbReference type="GO" id="GO:0035312">
    <property type="term" value="F:5'-3' DNA exonuclease activity"/>
    <property type="evidence" value="ECO:0007669"/>
    <property type="project" value="TreeGrafter"/>
</dbReference>
<dbReference type="AlphaFoldDB" id="U3B138"/>
<dbReference type="PANTHER" id="PTHR42924">
    <property type="entry name" value="EXONUCLEASE"/>
    <property type="match status" value="1"/>
</dbReference>
<dbReference type="eggNOG" id="COG0613">
    <property type="taxonomic scope" value="Bacteria"/>
</dbReference>
<comment type="caution">
    <text evidence="1">The sequence shown here is derived from an EMBL/GenBank/DDBJ whole genome shotgun (WGS) entry which is preliminary data.</text>
</comment>
<keyword evidence="2" id="KW-1185">Reference proteome</keyword>
<dbReference type="Gene3D" id="3.20.20.140">
    <property type="entry name" value="Metal-dependent hydrolases"/>
    <property type="match status" value="1"/>
</dbReference>
<proteinExistence type="predicted"/>
<dbReference type="OrthoDB" id="9804333at2"/>
<dbReference type="InterPro" id="IPR016195">
    <property type="entry name" value="Pol/histidinol_Pase-like"/>
</dbReference>
<dbReference type="InterPro" id="IPR052018">
    <property type="entry name" value="PHP_domain"/>
</dbReference>
<dbReference type="NCBIfam" id="NF038032">
    <property type="entry name" value="CehA_McbA_metalo"/>
    <property type="match status" value="1"/>
</dbReference>
<evidence type="ECO:0000313" key="1">
    <source>
        <dbReference type="EMBL" id="GAD79685.1"/>
    </source>
</evidence>
<protein>
    <recommendedName>
        <fullName evidence="3">Polymerase/histidinol phosphatase N-terminal domain-containing protein</fullName>
    </recommendedName>
</protein>
<name>U3B138_9VIBR</name>
<sequence>MTLFTGEVTFGRQRMLFDVPVDTDLVRITGTTVTKGFLYAAVYDAKHAFRGKVLFEKSHKSLLIQSQNSGFGAIDGEISAGEWYLELYNLEGEFRSERAMQYQVAVQCISDAENTDTDTDTTSYAAQAQGYAEHLQLASVVTSAHDIDFDYSNLLCSESRWYRGDLHAHTQLSDGHNSLQAANDIVEAQGLDFFFFTEHNICQPKLPISKQCLFLPAIEVTTDLGHFNVHGPTSSLDLRAIEHSSVATLQAGLDIATQGHSSISLNHPMMKPWHWQYQDIALAQVSTFEVCCDPTWSTSAKATDDALLVLTQMWNCGHRITAVGGSDSHLQPHERNPKANEPSLYGDPSTFVYSHGLSGEGILSGLRNGQVYIERRCGLQFAIYSGDSATQLQPGQDSKGQALTYQLSVTDSHHPYYAECIVDGVVVARIVLSEQPQAVDIAKGYAWCRVDIRRGHMPDSGNIAAEQNEFEGCINAVFDGSKPQFNQPLVDTWGELMERINSDEV</sequence>
<dbReference type="EMBL" id="BATM01000019">
    <property type="protein sequence ID" value="GAD79685.1"/>
    <property type="molecule type" value="Genomic_DNA"/>
</dbReference>
<dbReference type="SUPFAM" id="SSF89550">
    <property type="entry name" value="PHP domain-like"/>
    <property type="match status" value="1"/>
</dbReference>
<evidence type="ECO:0008006" key="3">
    <source>
        <dbReference type="Google" id="ProtNLM"/>
    </source>
</evidence>
<dbReference type="RefSeq" id="WP_021713394.1">
    <property type="nucleotide sequence ID" value="NZ_BATM01000019.1"/>
</dbReference>
<accession>U3B138</accession>
<reference evidence="1 2" key="1">
    <citation type="submission" date="2013-09" db="EMBL/GenBank/DDBJ databases">
        <title>Whole genome shotgun sequence of Vibrio ezurae NBRC 102218.</title>
        <authorList>
            <person name="Yoshida I."/>
            <person name="Hosoyama A."/>
            <person name="Numata M."/>
            <person name="Hashimoto M."/>
            <person name="Hosoyama Y."/>
            <person name="Tsuchikane K."/>
            <person name="Noguchi M."/>
            <person name="Hirakata S."/>
            <person name="Ichikawa N."/>
            <person name="Ohji S."/>
            <person name="Yamazoe A."/>
            <person name="Fujita N."/>
        </authorList>
    </citation>
    <scope>NUCLEOTIDE SEQUENCE [LARGE SCALE GENOMIC DNA]</scope>
    <source>
        <strain evidence="1 2">NBRC 102218</strain>
    </source>
</reference>
<dbReference type="Proteomes" id="UP000016562">
    <property type="component" value="Unassembled WGS sequence"/>
</dbReference>
<organism evidence="1 2">
    <name type="scientific">Vibrio ezurae NBRC 102218</name>
    <dbReference type="NCBI Taxonomy" id="1219080"/>
    <lineage>
        <taxon>Bacteria</taxon>
        <taxon>Pseudomonadati</taxon>
        <taxon>Pseudomonadota</taxon>
        <taxon>Gammaproteobacteria</taxon>
        <taxon>Vibrionales</taxon>
        <taxon>Vibrionaceae</taxon>
        <taxon>Vibrio</taxon>
    </lineage>
</organism>
<dbReference type="STRING" id="1219080.VEZ01S_19_01000"/>
<dbReference type="GO" id="GO:0004534">
    <property type="term" value="F:5'-3' RNA exonuclease activity"/>
    <property type="evidence" value="ECO:0007669"/>
    <property type="project" value="TreeGrafter"/>
</dbReference>
<gene>
    <name evidence="1" type="ORF">VEZ01S_19_01000</name>
</gene>
<dbReference type="PANTHER" id="PTHR42924:SF3">
    <property type="entry name" value="POLYMERASE_HISTIDINOL PHOSPHATASE N-TERMINAL DOMAIN-CONTAINING PROTEIN"/>
    <property type="match status" value="1"/>
</dbReference>
<evidence type="ECO:0000313" key="2">
    <source>
        <dbReference type="Proteomes" id="UP000016562"/>
    </source>
</evidence>